<dbReference type="InterPro" id="IPR038377">
    <property type="entry name" value="Na/Glc_symporter_sf"/>
</dbReference>
<feature type="transmembrane region" description="Helical" evidence="8">
    <location>
        <begin position="572"/>
        <end position="591"/>
    </location>
</feature>
<keyword evidence="5 8" id="KW-1133">Transmembrane helix</keyword>
<name>A0A1S3JSC9_LINAN</name>
<evidence type="ECO:0000256" key="2">
    <source>
        <dbReference type="ARBA" id="ARBA00006434"/>
    </source>
</evidence>
<dbReference type="OrthoDB" id="10049971at2759"/>
<feature type="transmembrane region" description="Helical" evidence="8">
    <location>
        <begin position="306"/>
        <end position="330"/>
    </location>
</feature>
<feature type="transmembrane region" description="Helical" evidence="8">
    <location>
        <begin position="410"/>
        <end position="440"/>
    </location>
</feature>
<evidence type="ECO:0000256" key="3">
    <source>
        <dbReference type="ARBA" id="ARBA00022448"/>
    </source>
</evidence>
<feature type="transmembrane region" description="Helical" evidence="8">
    <location>
        <begin position="690"/>
        <end position="711"/>
    </location>
</feature>
<feature type="transmembrane region" description="Helical" evidence="8">
    <location>
        <begin position="351"/>
        <end position="376"/>
    </location>
</feature>
<keyword evidence="3" id="KW-0813">Transport</keyword>
<feature type="transmembrane region" description="Helical" evidence="8">
    <location>
        <begin position="223"/>
        <end position="242"/>
    </location>
</feature>
<keyword evidence="9" id="KW-1185">Reference proteome</keyword>
<dbReference type="InParanoid" id="A0A1S3JSC9"/>
<evidence type="ECO:0000256" key="8">
    <source>
        <dbReference type="SAM" id="Phobius"/>
    </source>
</evidence>
<feature type="transmembrane region" description="Helical" evidence="8">
    <location>
        <begin position="731"/>
        <end position="753"/>
    </location>
</feature>
<dbReference type="CDD" id="cd11476">
    <property type="entry name" value="SLC5sbd_DUR3"/>
    <property type="match status" value="1"/>
</dbReference>
<accession>A0A1S3JSC9</accession>
<dbReference type="AlphaFoldDB" id="A0A1S3JSC9"/>
<proteinExistence type="inferred from homology"/>
<dbReference type="PROSITE" id="PS50283">
    <property type="entry name" value="NA_SOLUT_SYMP_3"/>
    <property type="match status" value="1"/>
</dbReference>
<evidence type="ECO:0000256" key="5">
    <source>
        <dbReference type="ARBA" id="ARBA00022989"/>
    </source>
</evidence>
<evidence type="ECO:0000256" key="6">
    <source>
        <dbReference type="ARBA" id="ARBA00023136"/>
    </source>
</evidence>
<dbReference type="PANTHER" id="PTHR46154:SF4">
    <property type="entry name" value="UREA ACTIVE TRANSPORTER"/>
    <property type="match status" value="1"/>
</dbReference>
<dbReference type="Gene3D" id="1.20.1730.10">
    <property type="entry name" value="Sodium/glucose cotransporter"/>
    <property type="match status" value="1"/>
</dbReference>
<dbReference type="InterPro" id="IPR001734">
    <property type="entry name" value="Na/solute_symporter"/>
</dbReference>
<evidence type="ECO:0000313" key="10">
    <source>
        <dbReference type="RefSeq" id="XP_013413011.1"/>
    </source>
</evidence>
<protein>
    <submittedName>
        <fullName evidence="10">Urea-proton symporter DUR3-like</fullName>
    </submittedName>
</protein>
<reference evidence="10" key="1">
    <citation type="submission" date="2025-08" db="UniProtKB">
        <authorList>
            <consortium name="RefSeq"/>
        </authorList>
    </citation>
    <scope>IDENTIFICATION</scope>
    <source>
        <tissue evidence="10">Gonads</tissue>
    </source>
</reference>
<feature type="transmembrane region" description="Helical" evidence="8">
    <location>
        <begin position="518"/>
        <end position="538"/>
    </location>
</feature>
<gene>
    <name evidence="10" type="primary">LOC106175511</name>
</gene>
<dbReference type="Proteomes" id="UP000085678">
    <property type="component" value="Unplaced"/>
</dbReference>
<dbReference type="GO" id="GO:0015204">
    <property type="term" value="F:urea transmembrane transporter activity"/>
    <property type="evidence" value="ECO:0007669"/>
    <property type="project" value="InterPro"/>
</dbReference>
<dbReference type="PANTHER" id="PTHR46154">
    <property type="match status" value="1"/>
</dbReference>
<dbReference type="InterPro" id="IPR031155">
    <property type="entry name" value="DUR"/>
</dbReference>
<feature type="transmembrane region" description="Helical" evidence="8">
    <location>
        <begin position="611"/>
        <end position="633"/>
    </location>
</feature>
<organism evidence="9 10">
    <name type="scientific">Lingula anatina</name>
    <name type="common">Brachiopod</name>
    <name type="synonym">Lingula unguis</name>
    <dbReference type="NCBI Taxonomy" id="7574"/>
    <lineage>
        <taxon>Eukaryota</taxon>
        <taxon>Metazoa</taxon>
        <taxon>Spiralia</taxon>
        <taxon>Lophotrochozoa</taxon>
        <taxon>Brachiopoda</taxon>
        <taxon>Linguliformea</taxon>
        <taxon>Lingulata</taxon>
        <taxon>Lingulida</taxon>
        <taxon>Linguloidea</taxon>
        <taxon>Lingulidae</taxon>
        <taxon>Lingula</taxon>
    </lineage>
</organism>
<feature type="transmembrane region" description="Helical" evidence="8">
    <location>
        <begin position="70"/>
        <end position="91"/>
    </location>
</feature>
<dbReference type="GeneID" id="106175511"/>
<dbReference type="RefSeq" id="XP_013413011.1">
    <property type="nucleotide sequence ID" value="XM_013557557.1"/>
</dbReference>
<dbReference type="OMA" id="RTHILYC"/>
<feature type="transmembrane region" description="Helical" evidence="8">
    <location>
        <begin position="112"/>
        <end position="135"/>
    </location>
</feature>
<comment type="similarity">
    <text evidence="2 7">Belongs to the sodium:solute symporter (SSF) (TC 2.A.21) family.</text>
</comment>
<keyword evidence="6 8" id="KW-0472">Membrane</keyword>
<feature type="transmembrane region" description="Helical" evidence="8">
    <location>
        <begin position="188"/>
        <end position="211"/>
    </location>
</feature>
<keyword evidence="4 8" id="KW-0812">Transmembrane</keyword>
<dbReference type="Pfam" id="PF00474">
    <property type="entry name" value="SSF"/>
    <property type="match status" value="1"/>
</dbReference>
<evidence type="ECO:0000256" key="4">
    <source>
        <dbReference type="ARBA" id="ARBA00022692"/>
    </source>
</evidence>
<evidence type="ECO:0000256" key="1">
    <source>
        <dbReference type="ARBA" id="ARBA00004141"/>
    </source>
</evidence>
<evidence type="ECO:0000256" key="7">
    <source>
        <dbReference type="RuleBase" id="RU362091"/>
    </source>
</evidence>
<sequence length="777" mass="84526">MTYCLSHLATKVLWPVVILIFQVWQARCNGQTAGVNPFSGCQSNVTTHENGSTAAEVRVGVVPTVQLGNALGLIVGFGVFAALVALAFSLVRRFVYHDADNLDTAFDAGGKVSIGLTATTIVSQWTWSATLLQSATVASKYGISGPFWYAAGATIQVILFAILSIELKTKAPGAKTFLQVIKARFGTTTHVTFCVFAGFTNLVVTASLLLAGTAVLTSLVQGLSLELACMILSAVIGAYTLIGGLGATFYVSYFNTTLIFSMLLLLVIEVYYNPYENSRNPIGSSSKMYQFLDCINGPSGNEENSYLTFISSGGLMFGVINIVGNFGAVFCDQSYWQSSIAAKPIQGVWGFISGGLTWFAIPFTMATTMGLSYLALSADSGQALLTPTQIDQGLVPPLVAQKLLGTAGEFVMLMLILMAVMSTGSAEVIAVASIIIYDIYKTYINPYRKDIPESHCVLCGKDMTHECTCIPVTQCSACHEDVHEAHSTHKLGVKPFNKCTTHGLYREYLAMLLNYKSWCILWVTAFTIPLVLLCNAASLNLSWLYLFTGVLIGSTVIPISLSITWSRINAPGMVAGAVCGCILGLGSWLVTASQHEGGLSDFIQNTGKEDSMLVGNCVAIGSGGIICIVVSLITNRRFKSEDAVKEWEKTRNVDNPLNPWLHLYEDLPRENKDERPSHEEFLKIFRSAKITAYVAGIILSVVLIIIWPAIMAGLRVLNETMFIGWAYVSQVWAFLAAAFIISVPLVQEIWGIWRQYKRNKVKDMQEEKYAVPPQTKL</sequence>
<dbReference type="GO" id="GO:0005886">
    <property type="term" value="C:plasma membrane"/>
    <property type="evidence" value="ECO:0007669"/>
    <property type="project" value="TreeGrafter"/>
</dbReference>
<dbReference type="KEGG" id="lak:106175511"/>
<feature type="transmembrane region" description="Helical" evidence="8">
    <location>
        <begin position="544"/>
        <end position="565"/>
    </location>
</feature>
<feature type="transmembrane region" description="Helical" evidence="8">
    <location>
        <begin position="147"/>
        <end position="167"/>
    </location>
</feature>
<comment type="subcellular location">
    <subcellularLocation>
        <location evidence="1">Membrane</location>
        <topology evidence="1">Multi-pass membrane protein</topology>
    </subcellularLocation>
</comment>
<evidence type="ECO:0000313" key="9">
    <source>
        <dbReference type="Proteomes" id="UP000085678"/>
    </source>
</evidence>
<feature type="transmembrane region" description="Helical" evidence="8">
    <location>
        <begin position="249"/>
        <end position="272"/>
    </location>
</feature>